<evidence type="ECO:0000313" key="2">
    <source>
        <dbReference type="EMBL" id="KAH7111245.1"/>
    </source>
</evidence>
<accession>A0A9P9I998</accession>
<organism evidence="2 3">
    <name type="scientific">Dactylonectria macrodidyma</name>
    <dbReference type="NCBI Taxonomy" id="307937"/>
    <lineage>
        <taxon>Eukaryota</taxon>
        <taxon>Fungi</taxon>
        <taxon>Dikarya</taxon>
        <taxon>Ascomycota</taxon>
        <taxon>Pezizomycotina</taxon>
        <taxon>Sordariomycetes</taxon>
        <taxon>Hypocreomycetidae</taxon>
        <taxon>Hypocreales</taxon>
        <taxon>Nectriaceae</taxon>
        <taxon>Dactylonectria</taxon>
    </lineage>
</organism>
<keyword evidence="3" id="KW-1185">Reference proteome</keyword>
<dbReference type="EMBL" id="JAGMUV010000042">
    <property type="protein sequence ID" value="KAH7111245.1"/>
    <property type="molecule type" value="Genomic_DNA"/>
</dbReference>
<proteinExistence type="predicted"/>
<dbReference type="Proteomes" id="UP000738349">
    <property type="component" value="Unassembled WGS sequence"/>
</dbReference>
<feature type="compositionally biased region" description="Polar residues" evidence="1">
    <location>
        <begin position="127"/>
        <end position="141"/>
    </location>
</feature>
<evidence type="ECO:0000313" key="3">
    <source>
        <dbReference type="Proteomes" id="UP000738349"/>
    </source>
</evidence>
<name>A0A9P9I998_9HYPO</name>
<feature type="region of interest" description="Disordered" evidence="1">
    <location>
        <begin position="119"/>
        <end position="141"/>
    </location>
</feature>
<reference evidence="2" key="1">
    <citation type="journal article" date="2021" name="Nat. Commun.">
        <title>Genetic determinants of endophytism in the Arabidopsis root mycobiome.</title>
        <authorList>
            <person name="Mesny F."/>
            <person name="Miyauchi S."/>
            <person name="Thiergart T."/>
            <person name="Pickel B."/>
            <person name="Atanasova L."/>
            <person name="Karlsson M."/>
            <person name="Huettel B."/>
            <person name="Barry K.W."/>
            <person name="Haridas S."/>
            <person name="Chen C."/>
            <person name="Bauer D."/>
            <person name="Andreopoulos W."/>
            <person name="Pangilinan J."/>
            <person name="LaButti K."/>
            <person name="Riley R."/>
            <person name="Lipzen A."/>
            <person name="Clum A."/>
            <person name="Drula E."/>
            <person name="Henrissat B."/>
            <person name="Kohler A."/>
            <person name="Grigoriev I.V."/>
            <person name="Martin F.M."/>
            <person name="Hacquard S."/>
        </authorList>
    </citation>
    <scope>NUCLEOTIDE SEQUENCE</scope>
    <source>
        <strain evidence="2">MPI-CAGE-AT-0147</strain>
    </source>
</reference>
<protein>
    <submittedName>
        <fullName evidence="2">Uncharacterized protein</fullName>
    </submittedName>
</protein>
<dbReference type="AlphaFoldDB" id="A0A9P9I998"/>
<sequence>MSKPLSDLSRITIAPDNYEEMDDKYPGNDAAVNKKWMAEHHQFATEVPGYAHLVYAVPAVSPARTQDASLPVGHGSGHGHGSSLAMVPQPAVMMQQSTSVYPPGSVVHRYSAVPVSVPASLPPEPPTTQQYHNTSQLNTHPSQASAATPQQIYTQLAHHQADALLRAKPEYRTVGLEWRDHMNKLAVLDVRLRAAEAALVNMGVTPEPEDIFGSGD</sequence>
<gene>
    <name evidence="2" type="ORF">EDB81DRAFT_894516</name>
</gene>
<comment type="caution">
    <text evidence="2">The sequence shown here is derived from an EMBL/GenBank/DDBJ whole genome shotgun (WGS) entry which is preliminary data.</text>
</comment>
<evidence type="ECO:0000256" key="1">
    <source>
        <dbReference type="SAM" id="MobiDB-lite"/>
    </source>
</evidence>